<keyword evidence="6 9" id="KW-0067">ATP-binding</keyword>
<name>A0A2V1N062_9LACO</name>
<proteinExistence type="inferred from homology"/>
<dbReference type="GO" id="GO:0007059">
    <property type="term" value="P:chromosome segregation"/>
    <property type="evidence" value="ECO:0007669"/>
    <property type="project" value="UniProtKB-KW"/>
</dbReference>
<feature type="transmembrane region" description="Helical" evidence="11">
    <location>
        <begin position="32"/>
        <end position="59"/>
    </location>
</feature>
<evidence type="ECO:0000256" key="10">
    <source>
        <dbReference type="SAM" id="MobiDB-lite"/>
    </source>
</evidence>
<evidence type="ECO:0000313" key="14">
    <source>
        <dbReference type="Proteomes" id="UP000245080"/>
    </source>
</evidence>
<dbReference type="InterPro" id="IPR041027">
    <property type="entry name" value="FtsK_alpha"/>
</dbReference>
<dbReference type="Pfam" id="PF01580">
    <property type="entry name" value="FtsK_SpoIIIE"/>
    <property type="match status" value="1"/>
</dbReference>
<comment type="subunit">
    <text evidence="8">Homohexamer. Forms a ring that surrounds DNA.</text>
</comment>
<evidence type="ECO:0000256" key="1">
    <source>
        <dbReference type="ARBA" id="ARBA00004141"/>
    </source>
</evidence>
<dbReference type="InterPro" id="IPR027417">
    <property type="entry name" value="P-loop_NTPase"/>
</dbReference>
<dbReference type="GO" id="GO:0005524">
    <property type="term" value="F:ATP binding"/>
    <property type="evidence" value="ECO:0007669"/>
    <property type="project" value="UniProtKB-UniRule"/>
</dbReference>
<dbReference type="GO" id="GO:0016020">
    <property type="term" value="C:membrane"/>
    <property type="evidence" value="ECO:0007669"/>
    <property type="project" value="UniProtKB-SubCell"/>
</dbReference>
<dbReference type="PROSITE" id="PS50901">
    <property type="entry name" value="FTSK"/>
    <property type="match status" value="1"/>
</dbReference>
<feature type="compositionally biased region" description="Basic and acidic residues" evidence="10">
    <location>
        <begin position="259"/>
        <end position="280"/>
    </location>
</feature>
<evidence type="ECO:0000256" key="5">
    <source>
        <dbReference type="ARBA" id="ARBA00022829"/>
    </source>
</evidence>
<keyword evidence="5" id="KW-0159">Chromosome partition</keyword>
<evidence type="ECO:0000259" key="12">
    <source>
        <dbReference type="PROSITE" id="PS50901"/>
    </source>
</evidence>
<keyword evidence="11" id="KW-1133">Transmembrane helix</keyword>
<comment type="subcellular location">
    <subcellularLocation>
        <location evidence="1">Membrane</location>
        <topology evidence="1">Multi-pass membrane protein</topology>
    </subcellularLocation>
</comment>
<evidence type="ECO:0000256" key="11">
    <source>
        <dbReference type="SAM" id="Phobius"/>
    </source>
</evidence>
<dbReference type="PANTHER" id="PTHR22683:SF41">
    <property type="entry name" value="DNA TRANSLOCASE FTSK"/>
    <property type="match status" value="1"/>
</dbReference>
<feature type="transmembrane region" description="Helical" evidence="11">
    <location>
        <begin position="163"/>
        <end position="186"/>
    </location>
</feature>
<reference evidence="13 14" key="1">
    <citation type="journal article" date="2018" name="Int. J. Syst. Evol. Microbiol.">
        <title>Lactobacillus bambusae sp. nov., isolated from a traditional fermented Ma-bamboo shoots of Taiwan.</title>
        <authorList>
            <person name="Wang L.-T."/>
        </authorList>
    </citation>
    <scope>NUCLEOTIDE SEQUENCE [LARGE SCALE GENOMIC DNA]</scope>
    <source>
        <strain evidence="13 14">BS-W1</strain>
    </source>
</reference>
<feature type="region of interest" description="Disordered" evidence="10">
    <location>
        <begin position="230"/>
        <end position="280"/>
    </location>
</feature>
<dbReference type="InterPro" id="IPR050206">
    <property type="entry name" value="FtsK/SpoIIIE/SftA"/>
</dbReference>
<keyword evidence="11" id="KW-0812">Transmembrane</keyword>
<comment type="similarity">
    <text evidence="2">Belongs to the FtsK/SpoIIIE/SftA family.</text>
</comment>
<dbReference type="InterPro" id="IPR003593">
    <property type="entry name" value="AAA+_ATPase"/>
</dbReference>
<dbReference type="InterPro" id="IPR036390">
    <property type="entry name" value="WH_DNA-bd_sf"/>
</dbReference>
<keyword evidence="13" id="KW-0131">Cell cycle</keyword>
<sequence>MATKRKPAARKTTTKRRRSAAKRKARSQPFPYTINVIGAVIGALAVLGILNLGFLGMLVANLGRILVGETYQVLLVIVGAMGVALAFTGTIPVIKRRFIIGGAIAYVGWLLWLEATLFLSGNQHAHFWTVTWNRLANNLISGAQGLNVGGGMIGAGLLTVTSFLVAIAGSLVVAALLILLGVAIFMNLPLETLASQAKAGVQNLTKLVGRLVSGTVTGVQTAVAKQRDKRAQLAEKQPVAQPEKATQKPASKQTLVTPTEKELPTPVRERDSHQPKSEAEDYHITVASQTSAASEAPVVEEPILSGVGNDDDPNYQLPTTSLLTAIPKEDQTEEFNAIKNNTQVLRDTLASFGVDAEIKNVSLGPSVTEYELHPAVGVKVSKIVNLADDLALALAAKDIRIEAPIPGKSLIGIEVPNREVATVSFRDVFESAPKHPGQLLDVPLGRDVSGQVIMMDLTKMPHLLIAGSTGSGKSVAINGIISSILMQAKPNEVKLMLIDPKKVELSIYNGVPHLLTPVVSEPKKAAKALHKVVAEMEHRYELFAQCGQRKISGYNDYVKQENAKDNLARPTLPYIVVVVDELADLMMTVSSEVEDAIIRLAQMGRAAGIHMILATQRPSVDVITGLIKANVPSRIAFAVSSGIDSRTILDSNGAEKLLGRGDMLYLPIDQNSPVRVQGAFISDQDVTSIVDFIKSEETVHYDEDMIVTDEDISAEESSEDQDDLFDEALDFVIDQQKASTSLLQRRFRIGYNRAARIIDDLEQRGYIGPQEGSKPRQVYKAKPTEED</sequence>
<feature type="region of interest" description="Disordered" evidence="10">
    <location>
        <begin position="763"/>
        <end position="787"/>
    </location>
</feature>
<dbReference type="SUPFAM" id="SSF46785">
    <property type="entry name" value="Winged helix' DNA-binding domain"/>
    <property type="match status" value="1"/>
</dbReference>
<accession>A0A2V1N062</accession>
<dbReference type="InterPro" id="IPR002543">
    <property type="entry name" value="FtsK_dom"/>
</dbReference>
<dbReference type="InterPro" id="IPR018541">
    <property type="entry name" value="Ftsk_gamma"/>
</dbReference>
<feature type="transmembrane region" description="Helical" evidence="11">
    <location>
        <begin position="98"/>
        <end position="119"/>
    </location>
</feature>
<dbReference type="Gene3D" id="3.30.980.40">
    <property type="match status" value="1"/>
</dbReference>
<dbReference type="Gene3D" id="3.40.50.300">
    <property type="entry name" value="P-loop containing nucleotide triphosphate hydrolases"/>
    <property type="match status" value="1"/>
</dbReference>
<keyword evidence="14" id="KW-1185">Reference proteome</keyword>
<gene>
    <name evidence="13" type="ORF">DCM90_00175</name>
</gene>
<evidence type="ECO:0000256" key="6">
    <source>
        <dbReference type="ARBA" id="ARBA00022840"/>
    </source>
</evidence>
<keyword evidence="11" id="KW-0472">Membrane</keyword>
<evidence type="ECO:0000256" key="3">
    <source>
        <dbReference type="ARBA" id="ARBA00020887"/>
    </source>
</evidence>
<dbReference type="OrthoDB" id="9807790at2"/>
<dbReference type="Pfam" id="PF09397">
    <property type="entry name" value="FtsK_gamma"/>
    <property type="match status" value="1"/>
</dbReference>
<feature type="transmembrane region" description="Helical" evidence="11">
    <location>
        <begin position="71"/>
        <end position="91"/>
    </location>
</feature>
<evidence type="ECO:0000256" key="4">
    <source>
        <dbReference type="ARBA" id="ARBA00022741"/>
    </source>
</evidence>
<feature type="transmembrane region" description="Helical" evidence="11">
    <location>
        <begin position="139"/>
        <end position="158"/>
    </location>
</feature>
<dbReference type="SMART" id="SM00382">
    <property type="entry name" value="AAA"/>
    <property type="match status" value="1"/>
</dbReference>
<dbReference type="EMBL" id="QCXQ01000001">
    <property type="protein sequence ID" value="PWG00629.1"/>
    <property type="molecule type" value="Genomic_DNA"/>
</dbReference>
<keyword evidence="7" id="KW-0238">DNA-binding</keyword>
<dbReference type="RefSeq" id="WP_109249342.1">
    <property type="nucleotide sequence ID" value="NZ_QCXQ01000001.1"/>
</dbReference>
<feature type="binding site" evidence="9">
    <location>
        <begin position="467"/>
        <end position="474"/>
    </location>
    <ligand>
        <name>ATP</name>
        <dbReference type="ChEBI" id="CHEBI:30616"/>
    </ligand>
</feature>
<evidence type="ECO:0000256" key="7">
    <source>
        <dbReference type="ARBA" id="ARBA00023125"/>
    </source>
</evidence>
<dbReference type="GO" id="GO:0051301">
    <property type="term" value="P:cell division"/>
    <property type="evidence" value="ECO:0007669"/>
    <property type="project" value="UniProtKB-KW"/>
</dbReference>
<comment type="caution">
    <text evidence="13">The sequence shown here is derived from an EMBL/GenBank/DDBJ whole genome shotgun (WGS) entry which is preliminary data.</text>
</comment>
<dbReference type="Gene3D" id="1.10.10.10">
    <property type="entry name" value="Winged helix-like DNA-binding domain superfamily/Winged helix DNA-binding domain"/>
    <property type="match status" value="1"/>
</dbReference>
<keyword evidence="13" id="KW-0132">Cell division</keyword>
<dbReference type="Proteomes" id="UP000245080">
    <property type="component" value="Unassembled WGS sequence"/>
</dbReference>
<evidence type="ECO:0000313" key="13">
    <source>
        <dbReference type="EMBL" id="PWG00629.1"/>
    </source>
</evidence>
<dbReference type="SMART" id="SM00843">
    <property type="entry name" value="Ftsk_gamma"/>
    <property type="match status" value="1"/>
</dbReference>
<dbReference type="SUPFAM" id="SSF52540">
    <property type="entry name" value="P-loop containing nucleoside triphosphate hydrolases"/>
    <property type="match status" value="1"/>
</dbReference>
<dbReference type="PANTHER" id="PTHR22683">
    <property type="entry name" value="SPORULATION PROTEIN RELATED"/>
    <property type="match status" value="1"/>
</dbReference>
<feature type="region of interest" description="Disordered" evidence="10">
    <location>
        <begin position="1"/>
        <end position="26"/>
    </location>
</feature>
<dbReference type="Pfam" id="PF17854">
    <property type="entry name" value="FtsK_alpha"/>
    <property type="match status" value="1"/>
</dbReference>
<keyword evidence="4 9" id="KW-0547">Nucleotide-binding</keyword>
<evidence type="ECO:0000256" key="2">
    <source>
        <dbReference type="ARBA" id="ARBA00006474"/>
    </source>
</evidence>
<feature type="compositionally biased region" description="Polar residues" evidence="10">
    <location>
        <begin position="248"/>
        <end position="257"/>
    </location>
</feature>
<dbReference type="AlphaFoldDB" id="A0A2V1N062"/>
<dbReference type="InterPro" id="IPR036388">
    <property type="entry name" value="WH-like_DNA-bd_sf"/>
</dbReference>
<dbReference type="GO" id="GO:0003677">
    <property type="term" value="F:DNA binding"/>
    <property type="evidence" value="ECO:0007669"/>
    <property type="project" value="UniProtKB-KW"/>
</dbReference>
<organism evidence="13 14">
    <name type="scientific">Levilactobacillus bambusae</name>
    <dbReference type="NCBI Taxonomy" id="2024736"/>
    <lineage>
        <taxon>Bacteria</taxon>
        <taxon>Bacillati</taxon>
        <taxon>Bacillota</taxon>
        <taxon>Bacilli</taxon>
        <taxon>Lactobacillales</taxon>
        <taxon>Lactobacillaceae</taxon>
        <taxon>Levilactobacillus</taxon>
    </lineage>
</organism>
<evidence type="ECO:0000256" key="8">
    <source>
        <dbReference type="ARBA" id="ARBA00025923"/>
    </source>
</evidence>
<feature type="domain" description="FtsK" evidence="12">
    <location>
        <begin position="450"/>
        <end position="646"/>
    </location>
</feature>
<protein>
    <recommendedName>
        <fullName evidence="3">DNA translocase FtsK</fullName>
    </recommendedName>
</protein>
<evidence type="ECO:0000256" key="9">
    <source>
        <dbReference type="PROSITE-ProRule" id="PRU00289"/>
    </source>
</evidence>